<keyword evidence="9" id="KW-0833">Ubl conjugation pathway</keyword>
<dbReference type="GO" id="GO:0008270">
    <property type="term" value="F:zinc ion binding"/>
    <property type="evidence" value="ECO:0007669"/>
    <property type="project" value="UniProtKB-KW"/>
</dbReference>
<protein>
    <recommendedName>
        <fullName evidence="4">RING-type E3 ubiquitin transferase</fullName>
        <ecNumber evidence="4">2.3.2.27</ecNumber>
    </recommendedName>
</protein>
<evidence type="ECO:0000256" key="1">
    <source>
        <dbReference type="ARBA" id="ARBA00000900"/>
    </source>
</evidence>
<evidence type="ECO:0000313" key="13">
    <source>
        <dbReference type="EMBL" id="CAB4025461.1"/>
    </source>
</evidence>
<dbReference type="AlphaFoldDB" id="A0A7D9JA56"/>
<dbReference type="OrthoDB" id="264354at2759"/>
<proteinExistence type="predicted"/>
<comment type="catalytic activity">
    <reaction evidence="1">
        <text>S-ubiquitinyl-[E2 ubiquitin-conjugating enzyme]-L-cysteine + [acceptor protein]-L-lysine = [E2 ubiquitin-conjugating enzyme]-L-cysteine + N(6)-ubiquitinyl-[acceptor protein]-L-lysine.</text>
        <dbReference type="EC" id="2.3.2.27"/>
    </reaction>
</comment>
<dbReference type="EMBL" id="CACRXK020013616">
    <property type="protein sequence ID" value="CAB4025461.1"/>
    <property type="molecule type" value="Genomic_DNA"/>
</dbReference>
<gene>
    <name evidence="13" type="ORF">PACLA_8A052176</name>
</gene>
<keyword evidence="10" id="KW-0862">Zinc</keyword>
<dbReference type="SUPFAM" id="SSF57850">
    <property type="entry name" value="RING/U-box"/>
    <property type="match status" value="1"/>
</dbReference>
<dbReference type="GO" id="GO:0016874">
    <property type="term" value="F:ligase activity"/>
    <property type="evidence" value="ECO:0007669"/>
    <property type="project" value="UniProtKB-KW"/>
</dbReference>
<keyword evidence="13" id="KW-0436">Ligase</keyword>
<comment type="subcellular location">
    <subcellularLocation>
        <location evidence="2">Endomembrane system</location>
        <topology evidence="2">Multi-pass membrane protein</topology>
    </subcellularLocation>
</comment>
<keyword evidence="8" id="KW-0863">Zinc-finger</keyword>
<dbReference type="PANTHER" id="PTHR46053">
    <property type="entry name" value="E3 UBIQUITIN-PROTEIN LIGASE MARCH4-LIKE"/>
    <property type="match status" value="1"/>
</dbReference>
<evidence type="ECO:0000256" key="12">
    <source>
        <dbReference type="ARBA" id="ARBA00023136"/>
    </source>
</evidence>
<evidence type="ECO:0000256" key="11">
    <source>
        <dbReference type="ARBA" id="ARBA00022989"/>
    </source>
</evidence>
<evidence type="ECO:0000256" key="6">
    <source>
        <dbReference type="ARBA" id="ARBA00022692"/>
    </source>
</evidence>
<evidence type="ECO:0000256" key="9">
    <source>
        <dbReference type="ARBA" id="ARBA00022786"/>
    </source>
</evidence>
<reference evidence="13" key="1">
    <citation type="submission" date="2020-04" db="EMBL/GenBank/DDBJ databases">
        <authorList>
            <person name="Alioto T."/>
            <person name="Alioto T."/>
            <person name="Gomez Garrido J."/>
        </authorList>
    </citation>
    <scope>NUCLEOTIDE SEQUENCE</scope>
    <source>
        <strain evidence="13">A484AB</strain>
    </source>
</reference>
<evidence type="ECO:0000256" key="8">
    <source>
        <dbReference type="ARBA" id="ARBA00022771"/>
    </source>
</evidence>
<dbReference type="PROSITE" id="PS51292">
    <property type="entry name" value="ZF_RING_CH"/>
    <property type="match status" value="1"/>
</dbReference>
<keyword evidence="6" id="KW-0812">Transmembrane</keyword>
<dbReference type="SMART" id="SM00744">
    <property type="entry name" value="RINGv"/>
    <property type="match status" value="1"/>
</dbReference>
<keyword evidence="7" id="KW-0479">Metal-binding</keyword>
<dbReference type="Gene3D" id="3.30.40.10">
    <property type="entry name" value="Zinc/RING finger domain, C3HC4 (zinc finger)"/>
    <property type="match status" value="1"/>
</dbReference>
<comment type="pathway">
    <text evidence="3">Protein modification; protein ubiquitination.</text>
</comment>
<dbReference type="PANTHER" id="PTHR46053:SF2">
    <property type="entry name" value="RING-TYPE E3 UBIQUITIN TRANSFERASE"/>
    <property type="match status" value="1"/>
</dbReference>
<evidence type="ECO:0000256" key="5">
    <source>
        <dbReference type="ARBA" id="ARBA00022679"/>
    </source>
</evidence>
<dbReference type="Pfam" id="PF12906">
    <property type="entry name" value="RINGv"/>
    <property type="match status" value="1"/>
</dbReference>
<dbReference type="GO" id="GO:0061630">
    <property type="term" value="F:ubiquitin protein ligase activity"/>
    <property type="evidence" value="ECO:0007669"/>
    <property type="project" value="UniProtKB-EC"/>
</dbReference>
<organism evidence="13 14">
    <name type="scientific">Paramuricea clavata</name>
    <name type="common">Red gorgonian</name>
    <name type="synonym">Violescent sea-whip</name>
    <dbReference type="NCBI Taxonomy" id="317549"/>
    <lineage>
        <taxon>Eukaryota</taxon>
        <taxon>Metazoa</taxon>
        <taxon>Cnidaria</taxon>
        <taxon>Anthozoa</taxon>
        <taxon>Octocorallia</taxon>
        <taxon>Malacalcyonacea</taxon>
        <taxon>Plexauridae</taxon>
        <taxon>Paramuricea</taxon>
    </lineage>
</organism>
<keyword evidence="5" id="KW-0808">Transferase</keyword>
<dbReference type="InterPro" id="IPR011016">
    <property type="entry name" value="Znf_RING-CH"/>
</dbReference>
<comment type="caution">
    <text evidence="13">The sequence shown here is derived from an EMBL/GenBank/DDBJ whole genome shotgun (WGS) entry which is preliminary data.</text>
</comment>
<dbReference type="InterPro" id="IPR013083">
    <property type="entry name" value="Znf_RING/FYVE/PHD"/>
</dbReference>
<sequence length="336" mass="38123">MCETRNESYSKRVSVEVSADSHQPSLIQDTSEGCFHDISLSVSGPICRICHCSSEEEELIQPCRCSGSVGYTHESCIRKWIVGSTNCACELCKYKFKTETKRIADIRKLRFPRPSFKGWLHVLLFLAFFSIMVTSLTWIMWSQFSSSQAAQSERESKEVTYAYAINGGFIIMALIGLYLDSFGQCRIYHRRWSLLNQELIIFPYDMNKDVDYCNKMADSLLPAHENDVNTSPTFYVSEAFTASTPNMSANKNESIEAHDTTSSFSYKNDGFTHDIGLQKFEIPMDLEVTSHRHQWPAMGASHVVPTSSIIEQPTLHQSISVPANLRNILVLKETYV</sequence>
<dbReference type="InterPro" id="IPR046356">
    <property type="entry name" value="MARCHF4/9/11"/>
</dbReference>
<dbReference type="GO" id="GO:0016567">
    <property type="term" value="P:protein ubiquitination"/>
    <property type="evidence" value="ECO:0007669"/>
    <property type="project" value="UniProtKB-UniPathway"/>
</dbReference>
<evidence type="ECO:0000256" key="7">
    <source>
        <dbReference type="ARBA" id="ARBA00022723"/>
    </source>
</evidence>
<keyword evidence="14" id="KW-1185">Reference proteome</keyword>
<dbReference type="GO" id="GO:0012505">
    <property type="term" value="C:endomembrane system"/>
    <property type="evidence" value="ECO:0007669"/>
    <property type="project" value="UniProtKB-SubCell"/>
</dbReference>
<dbReference type="Proteomes" id="UP001152795">
    <property type="component" value="Unassembled WGS sequence"/>
</dbReference>
<evidence type="ECO:0000256" key="3">
    <source>
        <dbReference type="ARBA" id="ARBA00004906"/>
    </source>
</evidence>
<keyword evidence="11" id="KW-1133">Transmembrane helix</keyword>
<accession>A0A7D9JA56</accession>
<keyword evidence="12" id="KW-0472">Membrane</keyword>
<evidence type="ECO:0000256" key="2">
    <source>
        <dbReference type="ARBA" id="ARBA00004127"/>
    </source>
</evidence>
<name>A0A7D9JA56_PARCT</name>
<dbReference type="UniPathway" id="UPA00143"/>
<dbReference type="EC" id="2.3.2.27" evidence="4"/>
<evidence type="ECO:0000256" key="4">
    <source>
        <dbReference type="ARBA" id="ARBA00012483"/>
    </source>
</evidence>
<evidence type="ECO:0000256" key="10">
    <source>
        <dbReference type="ARBA" id="ARBA00022833"/>
    </source>
</evidence>
<evidence type="ECO:0000313" key="14">
    <source>
        <dbReference type="Proteomes" id="UP001152795"/>
    </source>
</evidence>